<sequence length="373" mass="42053">MVALNHRPKPDDTQPLVTADIMPARNRNALRKILATMEILCRLALMIISRFWKMCTTGLLIVTLLFWTEGGSFAFCFFILGVMGLMYHAQDMLLYHPESPPDSRIMVITPDAFQMPYENQFIRTKDGTRINVVFIKQTQRAAVTIVFFHGNAGNIGHRLQNALGLFSALNANVLMVEYRGYGKSEGSECETGLYQDAEAALDFLLKRADVDPSQIMLFGRSLGGAVAIYLASHPNYSSKLAGLIVENTFTSIYDMSHKILRLQFLKYIPRICFKNKFSSIERIEAVKVPTLFLSGAMDELVPPKMMKDLYNKSRSPLKRLEQFTNGTHNDTWMSPGYYEALMRFVPEALRSRQASKSLASNMDNDALASITSI</sequence>
<proteinExistence type="predicted"/>
<feature type="transmembrane region" description="Helical" evidence="1">
    <location>
        <begin position="64"/>
        <end position="87"/>
    </location>
</feature>
<keyword evidence="1" id="KW-1133">Transmembrane helix</keyword>
<dbReference type="OrthoDB" id="10249433at2759"/>
<gene>
    <name evidence="3" type="ORF">EGW08_003368</name>
</gene>
<accession>A0A3S1BUC2</accession>
<name>A0A3S1BUC2_ELYCH</name>
<dbReference type="AlphaFoldDB" id="A0A3S1BUC2"/>
<dbReference type="STRING" id="188477.A0A3S1BUC2"/>
<dbReference type="SUPFAM" id="SSF53474">
    <property type="entry name" value="alpha/beta-Hydrolases"/>
    <property type="match status" value="1"/>
</dbReference>
<dbReference type="Gene3D" id="3.40.50.1820">
    <property type="entry name" value="alpha/beta hydrolase"/>
    <property type="match status" value="1"/>
</dbReference>
<evidence type="ECO:0000256" key="1">
    <source>
        <dbReference type="SAM" id="Phobius"/>
    </source>
</evidence>
<keyword evidence="1" id="KW-0812">Transmembrane</keyword>
<dbReference type="PANTHER" id="PTHR12277:SF81">
    <property type="entry name" value="PROTEIN ABHD13"/>
    <property type="match status" value="1"/>
</dbReference>
<dbReference type="InterPro" id="IPR029058">
    <property type="entry name" value="AB_hydrolase_fold"/>
</dbReference>
<dbReference type="ESTHER" id="elych-a0a3s1buc2">
    <property type="family name" value="ABHD13-BEM46"/>
</dbReference>
<dbReference type="Proteomes" id="UP000271974">
    <property type="component" value="Unassembled WGS sequence"/>
</dbReference>
<evidence type="ECO:0000313" key="4">
    <source>
        <dbReference type="Proteomes" id="UP000271974"/>
    </source>
</evidence>
<reference evidence="3 4" key="1">
    <citation type="submission" date="2019-01" db="EMBL/GenBank/DDBJ databases">
        <title>A draft genome assembly of the solar-powered sea slug Elysia chlorotica.</title>
        <authorList>
            <person name="Cai H."/>
            <person name="Li Q."/>
            <person name="Fang X."/>
            <person name="Li J."/>
            <person name="Curtis N.E."/>
            <person name="Altenburger A."/>
            <person name="Shibata T."/>
            <person name="Feng M."/>
            <person name="Maeda T."/>
            <person name="Schwartz J.A."/>
            <person name="Shigenobu S."/>
            <person name="Lundholm N."/>
            <person name="Nishiyama T."/>
            <person name="Yang H."/>
            <person name="Hasebe M."/>
            <person name="Li S."/>
            <person name="Pierce S.K."/>
            <person name="Wang J."/>
        </authorList>
    </citation>
    <scope>NUCLEOTIDE SEQUENCE [LARGE SCALE GENOMIC DNA]</scope>
    <source>
        <strain evidence="3">EC2010</strain>
        <tissue evidence="3">Whole organism of an adult</tissue>
    </source>
</reference>
<keyword evidence="4" id="KW-1185">Reference proteome</keyword>
<comment type="caution">
    <text evidence="3">The sequence shown here is derived from an EMBL/GenBank/DDBJ whole genome shotgun (WGS) entry which is preliminary data.</text>
</comment>
<dbReference type="InterPro" id="IPR022742">
    <property type="entry name" value="Hydrolase_4"/>
</dbReference>
<dbReference type="PANTHER" id="PTHR12277">
    <property type="entry name" value="ALPHA/BETA HYDROLASE DOMAIN-CONTAINING PROTEIN"/>
    <property type="match status" value="1"/>
</dbReference>
<dbReference type="EMBL" id="RQTK01000071">
    <property type="protein sequence ID" value="RUS88929.1"/>
    <property type="molecule type" value="Genomic_DNA"/>
</dbReference>
<feature type="domain" description="Serine aminopeptidase S33" evidence="2">
    <location>
        <begin position="143"/>
        <end position="262"/>
    </location>
</feature>
<evidence type="ECO:0000313" key="3">
    <source>
        <dbReference type="EMBL" id="RUS88929.1"/>
    </source>
</evidence>
<dbReference type="GO" id="GO:0008474">
    <property type="term" value="F:palmitoyl-(protein) hydrolase activity"/>
    <property type="evidence" value="ECO:0007669"/>
    <property type="project" value="TreeGrafter"/>
</dbReference>
<keyword evidence="1" id="KW-0472">Membrane</keyword>
<organism evidence="3 4">
    <name type="scientific">Elysia chlorotica</name>
    <name type="common">Eastern emerald elysia</name>
    <name type="synonym">Sea slug</name>
    <dbReference type="NCBI Taxonomy" id="188477"/>
    <lineage>
        <taxon>Eukaryota</taxon>
        <taxon>Metazoa</taxon>
        <taxon>Spiralia</taxon>
        <taxon>Lophotrochozoa</taxon>
        <taxon>Mollusca</taxon>
        <taxon>Gastropoda</taxon>
        <taxon>Heterobranchia</taxon>
        <taxon>Euthyneura</taxon>
        <taxon>Panpulmonata</taxon>
        <taxon>Sacoglossa</taxon>
        <taxon>Placobranchoidea</taxon>
        <taxon>Plakobranchidae</taxon>
        <taxon>Elysia</taxon>
    </lineage>
</organism>
<dbReference type="Pfam" id="PF12146">
    <property type="entry name" value="Hydrolase_4"/>
    <property type="match status" value="1"/>
</dbReference>
<evidence type="ECO:0000259" key="2">
    <source>
        <dbReference type="Pfam" id="PF12146"/>
    </source>
</evidence>
<dbReference type="GO" id="GO:0016020">
    <property type="term" value="C:membrane"/>
    <property type="evidence" value="ECO:0007669"/>
    <property type="project" value="TreeGrafter"/>
</dbReference>
<protein>
    <recommendedName>
        <fullName evidence="2">Serine aminopeptidase S33 domain-containing protein</fullName>
    </recommendedName>
</protein>